<dbReference type="AlphaFoldDB" id="A0A1D7W6K1"/>
<dbReference type="PATRIC" id="fig|1703.10.peg.2994"/>
<name>A0A1D7W6K1_BREAU</name>
<feature type="region of interest" description="Disordered" evidence="1">
    <location>
        <begin position="131"/>
        <end position="160"/>
    </location>
</feature>
<reference evidence="3" key="1">
    <citation type="submission" date="2016-09" db="EMBL/GenBank/DDBJ databases">
        <title>Complete Genome Sequence of Brevibacterium linens SMQ-1335.</title>
        <authorList>
            <person name="de Melo A.G."/>
            <person name="Labrie S.J."/>
            <person name="Dumaresq J."/>
            <person name="Roberts R.J."/>
            <person name="Tremblay D.M."/>
            <person name="Moineau S."/>
        </authorList>
    </citation>
    <scope>NUCLEOTIDE SEQUENCE [LARGE SCALE GENOMIC DNA]</scope>
    <source>
        <strain evidence="3">SMQ-1335</strain>
    </source>
</reference>
<dbReference type="OrthoDB" id="3831049at2"/>
<evidence type="ECO:0000256" key="1">
    <source>
        <dbReference type="SAM" id="MobiDB-lite"/>
    </source>
</evidence>
<feature type="compositionally biased region" description="Acidic residues" evidence="1">
    <location>
        <begin position="31"/>
        <end position="55"/>
    </location>
</feature>
<accession>A0A1D7W6K1</accession>
<dbReference type="RefSeq" id="WP_069600639.1">
    <property type="nucleotide sequence ID" value="NZ_CP017150.1"/>
</dbReference>
<dbReference type="Proteomes" id="UP000094793">
    <property type="component" value="Chromosome"/>
</dbReference>
<feature type="region of interest" description="Disordered" evidence="1">
    <location>
        <begin position="1"/>
        <end position="69"/>
    </location>
</feature>
<evidence type="ECO:0000313" key="3">
    <source>
        <dbReference type="Proteomes" id="UP000094793"/>
    </source>
</evidence>
<dbReference type="EMBL" id="CP017150">
    <property type="protein sequence ID" value="AOP54600.1"/>
    <property type="molecule type" value="Genomic_DNA"/>
</dbReference>
<dbReference type="KEGG" id="blin:BLSMQ_2894"/>
<protein>
    <submittedName>
        <fullName evidence="2">Uncharacterized protein</fullName>
    </submittedName>
</protein>
<organism evidence="2 3">
    <name type="scientific">Brevibacterium aurantiacum</name>
    <dbReference type="NCBI Taxonomy" id="273384"/>
    <lineage>
        <taxon>Bacteria</taxon>
        <taxon>Bacillati</taxon>
        <taxon>Actinomycetota</taxon>
        <taxon>Actinomycetes</taxon>
        <taxon>Micrococcales</taxon>
        <taxon>Brevibacteriaceae</taxon>
        <taxon>Brevibacterium</taxon>
    </lineage>
</organism>
<evidence type="ECO:0000313" key="2">
    <source>
        <dbReference type="EMBL" id="AOP54600.1"/>
    </source>
</evidence>
<feature type="compositionally biased region" description="Basic and acidic residues" evidence="1">
    <location>
        <begin position="56"/>
        <end position="69"/>
    </location>
</feature>
<proteinExistence type="predicted"/>
<sequence length="160" mass="17777">MTEQQITETTEEVEPVVEELSDENVQKSDGDLDTTEGTDEDSTPSDEDQVDDEPDTFPRDYVEKLRDENARYRQRAGRADELAHKLHKTLVDATGRLMDPSDLEFDEAHLEDPEKLTAAIDELLEAKPYLGKRTPKGDIGQGASGASETVDLAGMLRSRA</sequence>
<feature type="compositionally biased region" description="Acidic residues" evidence="1">
    <location>
        <begin position="9"/>
        <end position="22"/>
    </location>
</feature>
<gene>
    <name evidence="2" type="ORF">BLSMQ_2894</name>
</gene>